<feature type="transmembrane region" description="Helical" evidence="6">
    <location>
        <begin position="173"/>
        <end position="192"/>
    </location>
</feature>
<evidence type="ECO:0000256" key="3">
    <source>
        <dbReference type="ARBA" id="ARBA00022692"/>
    </source>
</evidence>
<dbReference type="PANTHER" id="PTHR31885:SF6">
    <property type="entry name" value="GH04784P"/>
    <property type="match status" value="1"/>
</dbReference>
<dbReference type="RefSeq" id="WP_259414891.1">
    <property type="nucleotide sequence ID" value="NZ_JANWGH010000003.1"/>
</dbReference>
<feature type="transmembrane region" description="Helical" evidence="6">
    <location>
        <begin position="6"/>
        <end position="24"/>
    </location>
</feature>
<protein>
    <submittedName>
        <fullName evidence="7">Lysoplasmalogenase</fullName>
    </submittedName>
</protein>
<dbReference type="Proteomes" id="UP001206788">
    <property type="component" value="Unassembled WGS sequence"/>
</dbReference>
<name>A0ABT2G7V7_9BACT</name>
<dbReference type="Pfam" id="PF07947">
    <property type="entry name" value="YhhN"/>
    <property type="match status" value="1"/>
</dbReference>
<gene>
    <name evidence="7" type="ORF">NY014_12290</name>
</gene>
<dbReference type="EMBL" id="JANWGH010000003">
    <property type="protein sequence ID" value="MCS5491217.1"/>
    <property type="molecule type" value="Genomic_DNA"/>
</dbReference>
<comment type="caution">
    <text evidence="7">The sequence shown here is derived from an EMBL/GenBank/DDBJ whole genome shotgun (WGS) entry which is preliminary data.</text>
</comment>
<comment type="similarity">
    <text evidence="2">Belongs to the TMEM86 family.</text>
</comment>
<sequence>MKNKNIFWLYLFLFASLADMALIIKEIPGMRIYSKPLIITSLIIYFYKITKPISWTLLSKATMGALVFSLLGDTLLLWSNLFIYGLGAFFITQVCYIIAFKVAQLNPNRIAGVNFIRTFFLNLPIYILAAFIYYLIHQNLGSLKIPVVVYIIVIVSMLSTARERYKKCNPDSFWQVFIGASLFFISDGIIAISKFYRDFPESEILIMGTYIIAQLLIVMGIRSHMIRPE</sequence>
<comment type="subcellular location">
    <subcellularLocation>
        <location evidence="1">Membrane</location>
        <topology evidence="1">Multi-pass membrane protein</topology>
    </subcellularLocation>
</comment>
<dbReference type="InterPro" id="IPR012506">
    <property type="entry name" value="TMEM86B-like"/>
</dbReference>
<keyword evidence="4 6" id="KW-1133">Transmembrane helix</keyword>
<evidence type="ECO:0000256" key="5">
    <source>
        <dbReference type="ARBA" id="ARBA00023136"/>
    </source>
</evidence>
<evidence type="ECO:0000256" key="1">
    <source>
        <dbReference type="ARBA" id="ARBA00004141"/>
    </source>
</evidence>
<feature type="transmembrane region" description="Helical" evidence="6">
    <location>
        <begin position="75"/>
        <end position="99"/>
    </location>
</feature>
<dbReference type="PANTHER" id="PTHR31885">
    <property type="entry name" value="GH04784P"/>
    <property type="match status" value="1"/>
</dbReference>
<evidence type="ECO:0000313" key="8">
    <source>
        <dbReference type="Proteomes" id="UP001206788"/>
    </source>
</evidence>
<evidence type="ECO:0000256" key="6">
    <source>
        <dbReference type="SAM" id="Phobius"/>
    </source>
</evidence>
<feature type="transmembrane region" description="Helical" evidence="6">
    <location>
        <begin position="119"/>
        <end position="136"/>
    </location>
</feature>
<feature type="transmembrane region" description="Helical" evidence="6">
    <location>
        <begin position="36"/>
        <end position="55"/>
    </location>
</feature>
<keyword evidence="3 6" id="KW-0812">Transmembrane</keyword>
<evidence type="ECO:0000313" key="7">
    <source>
        <dbReference type="EMBL" id="MCS5491217.1"/>
    </source>
</evidence>
<organism evidence="7 8">
    <name type="scientific">Algoriphagus limi</name>
    <dbReference type="NCBI Taxonomy" id="2975273"/>
    <lineage>
        <taxon>Bacteria</taxon>
        <taxon>Pseudomonadati</taxon>
        <taxon>Bacteroidota</taxon>
        <taxon>Cytophagia</taxon>
        <taxon>Cytophagales</taxon>
        <taxon>Cyclobacteriaceae</taxon>
        <taxon>Algoriphagus</taxon>
    </lineage>
</organism>
<accession>A0ABT2G7V7</accession>
<proteinExistence type="inferred from homology"/>
<feature type="transmembrane region" description="Helical" evidence="6">
    <location>
        <begin position="142"/>
        <end position="161"/>
    </location>
</feature>
<feature type="transmembrane region" description="Helical" evidence="6">
    <location>
        <begin position="204"/>
        <end position="221"/>
    </location>
</feature>
<evidence type="ECO:0000256" key="4">
    <source>
        <dbReference type="ARBA" id="ARBA00022989"/>
    </source>
</evidence>
<evidence type="ECO:0000256" key="2">
    <source>
        <dbReference type="ARBA" id="ARBA00007375"/>
    </source>
</evidence>
<keyword evidence="8" id="KW-1185">Reference proteome</keyword>
<keyword evidence="5 6" id="KW-0472">Membrane</keyword>
<reference evidence="7 8" key="1">
    <citation type="submission" date="2022-08" db="EMBL/GenBank/DDBJ databases">
        <title>Algoriphagus sp. CAU 1643 isolated from mud.</title>
        <authorList>
            <person name="Kim W."/>
        </authorList>
    </citation>
    <scope>NUCLEOTIDE SEQUENCE [LARGE SCALE GENOMIC DNA]</scope>
    <source>
        <strain evidence="7 8">CAU 1643</strain>
    </source>
</reference>